<feature type="non-terminal residue" evidence="6">
    <location>
        <position position="1"/>
    </location>
</feature>
<evidence type="ECO:0000256" key="1">
    <source>
        <dbReference type="ARBA" id="ARBA00004123"/>
    </source>
</evidence>
<keyword evidence="7" id="KW-1185">Reference proteome</keyword>
<dbReference type="InterPro" id="IPR012337">
    <property type="entry name" value="RNaseH-like_sf"/>
</dbReference>
<dbReference type="PANTHER" id="PTHR46481">
    <property type="entry name" value="ZINC FINGER BED DOMAIN-CONTAINING PROTEIN 4"/>
    <property type="match status" value="1"/>
</dbReference>
<evidence type="ECO:0000313" key="7">
    <source>
        <dbReference type="Proteomes" id="UP000218334"/>
    </source>
</evidence>
<dbReference type="EMBL" id="KZ293417">
    <property type="protein sequence ID" value="PBK75367.1"/>
    <property type="molecule type" value="Genomic_DNA"/>
</dbReference>
<evidence type="ECO:0000313" key="6">
    <source>
        <dbReference type="EMBL" id="PBK75367.1"/>
    </source>
</evidence>
<evidence type="ECO:0000256" key="5">
    <source>
        <dbReference type="ARBA" id="ARBA00023242"/>
    </source>
</evidence>
<comment type="subcellular location">
    <subcellularLocation>
        <location evidence="1">Nucleus</location>
    </subcellularLocation>
</comment>
<reference evidence="7" key="1">
    <citation type="journal article" date="2017" name="Nat. Ecol. Evol.">
        <title>Genome expansion and lineage-specific genetic innovations in the forest pathogenic fungi Armillaria.</title>
        <authorList>
            <person name="Sipos G."/>
            <person name="Prasanna A.N."/>
            <person name="Walter M.C."/>
            <person name="O'Connor E."/>
            <person name="Balint B."/>
            <person name="Krizsan K."/>
            <person name="Kiss B."/>
            <person name="Hess J."/>
            <person name="Varga T."/>
            <person name="Slot J."/>
            <person name="Riley R."/>
            <person name="Boka B."/>
            <person name="Rigling D."/>
            <person name="Barry K."/>
            <person name="Lee J."/>
            <person name="Mihaltcheva S."/>
            <person name="LaButti K."/>
            <person name="Lipzen A."/>
            <person name="Waldron R."/>
            <person name="Moloney N.M."/>
            <person name="Sperisen C."/>
            <person name="Kredics L."/>
            <person name="Vagvoelgyi C."/>
            <person name="Patrignani A."/>
            <person name="Fitzpatrick D."/>
            <person name="Nagy I."/>
            <person name="Doyle S."/>
            <person name="Anderson J.B."/>
            <person name="Grigoriev I.V."/>
            <person name="Gueldener U."/>
            <person name="Muensterkoetter M."/>
            <person name="Nagy L.G."/>
        </authorList>
    </citation>
    <scope>NUCLEOTIDE SEQUENCE [LARGE SCALE GENOMIC DNA]</scope>
    <source>
        <strain evidence="7">28-4</strain>
    </source>
</reference>
<dbReference type="PANTHER" id="PTHR46481:SF10">
    <property type="entry name" value="ZINC FINGER BED DOMAIN-CONTAINING PROTEIN 39"/>
    <property type="match status" value="1"/>
</dbReference>
<keyword evidence="3" id="KW-0863">Zinc-finger</keyword>
<name>A0A2H3CF18_9AGAR</name>
<organism evidence="6 7">
    <name type="scientific">Armillaria solidipes</name>
    <dbReference type="NCBI Taxonomy" id="1076256"/>
    <lineage>
        <taxon>Eukaryota</taxon>
        <taxon>Fungi</taxon>
        <taxon>Dikarya</taxon>
        <taxon>Basidiomycota</taxon>
        <taxon>Agaricomycotina</taxon>
        <taxon>Agaricomycetes</taxon>
        <taxon>Agaricomycetidae</taxon>
        <taxon>Agaricales</taxon>
        <taxon>Marasmiineae</taxon>
        <taxon>Physalacriaceae</taxon>
        <taxon>Armillaria</taxon>
    </lineage>
</organism>
<protein>
    <recommendedName>
        <fullName evidence="8">hAT-like transposase RNase-H fold domain-containing protein</fullName>
    </recommendedName>
</protein>
<keyword evidence="4" id="KW-0862">Zinc</keyword>
<dbReference type="GO" id="GO:0008270">
    <property type="term" value="F:zinc ion binding"/>
    <property type="evidence" value="ECO:0007669"/>
    <property type="project" value="UniProtKB-KW"/>
</dbReference>
<evidence type="ECO:0000256" key="4">
    <source>
        <dbReference type="ARBA" id="ARBA00022833"/>
    </source>
</evidence>
<keyword evidence="2" id="KW-0479">Metal-binding</keyword>
<dbReference type="SUPFAM" id="SSF53098">
    <property type="entry name" value="Ribonuclease H-like"/>
    <property type="match status" value="1"/>
</dbReference>
<evidence type="ECO:0000256" key="3">
    <source>
        <dbReference type="ARBA" id="ARBA00022771"/>
    </source>
</evidence>
<evidence type="ECO:0008006" key="8">
    <source>
        <dbReference type="Google" id="ProtNLM"/>
    </source>
</evidence>
<dbReference type="GO" id="GO:0005634">
    <property type="term" value="C:nucleus"/>
    <property type="evidence" value="ECO:0007669"/>
    <property type="project" value="UniProtKB-SubCell"/>
</dbReference>
<proteinExistence type="predicted"/>
<dbReference type="InterPro" id="IPR052035">
    <property type="entry name" value="ZnF_BED_domain_contain"/>
</dbReference>
<sequence>LRCFAHIVNLACKAVLTAITNLDHALDRGHGSDFIPPPRHATNFHAACQHDPIATIRTVVCVIQASLIWCQIFSEILEALEADNLQLLQDVITRWSSTLLMIDRAISLCPAIETFLASRDFPELHRYQLSDAEWDALSDFREILAVPHAFQQILSAEKTPCISDTIPAFEVMRTTWEKLETEMLHAKNIIRAGLNKLAEYRNQADDVDAYFIAIHMCPFVLLS</sequence>
<gene>
    <name evidence="6" type="ORF">ARMSODRAFT_877149</name>
</gene>
<dbReference type="AlphaFoldDB" id="A0A2H3CF18"/>
<accession>A0A2H3CF18</accession>
<keyword evidence="5" id="KW-0539">Nucleus</keyword>
<dbReference type="Proteomes" id="UP000218334">
    <property type="component" value="Unassembled WGS sequence"/>
</dbReference>
<evidence type="ECO:0000256" key="2">
    <source>
        <dbReference type="ARBA" id="ARBA00022723"/>
    </source>
</evidence>